<keyword evidence="2" id="KW-0812">Transmembrane</keyword>
<reference evidence="3" key="1">
    <citation type="journal article" date="2020" name="mSystems">
        <title>Genome- and Community-Level Interaction Insights into Carbon Utilization and Element Cycling Functions of Hydrothermarchaeota in Hydrothermal Sediment.</title>
        <authorList>
            <person name="Zhou Z."/>
            <person name="Liu Y."/>
            <person name="Xu W."/>
            <person name="Pan J."/>
            <person name="Luo Z.H."/>
            <person name="Li M."/>
        </authorList>
    </citation>
    <scope>NUCLEOTIDE SEQUENCE [LARGE SCALE GENOMIC DNA]</scope>
    <source>
        <strain evidence="3">SpSt-418</strain>
    </source>
</reference>
<feature type="compositionally biased region" description="Polar residues" evidence="1">
    <location>
        <begin position="1"/>
        <end position="15"/>
    </location>
</feature>
<keyword evidence="2" id="KW-0472">Membrane</keyword>
<evidence type="ECO:0000313" key="3">
    <source>
        <dbReference type="EMBL" id="HFN00421.1"/>
    </source>
</evidence>
<gene>
    <name evidence="3" type="ORF">ENR64_22270</name>
</gene>
<evidence type="ECO:0000256" key="2">
    <source>
        <dbReference type="SAM" id="Phobius"/>
    </source>
</evidence>
<accession>A0A7C3PKP2</accession>
<comment type="caution">
    <text evidence="3">The sequence shown here is derived from an EMBL/GenBank/DDBJ whole genome shotgun (WGS) entry which is preliminary data.</text>
</comment>
<dbReference type="AlphaFoldDB" id="A0A7C3PKP2"/>
<feature type="region of interest" description="Disordered" evidence="1">
    <location>
        <begin position="1"/>
        <end position="32"/>
    </location>
</feature>
<dbReference type="InterPro" id="IPR021702">
    <property type="entry name" value="DUF3285"/>
</dbReference>
<feature type="transmembrane region" description="Helical" evidence="2">
    <location>
        <begin position="50"/>
        <end position="70"/>
    </location>
</feature>
<organism evidence="3">
    <name type="scientific">Oscillatoriales cyanobacterium SpSt-418</name>
    <dbReference type="NCBI Taxonomy" id="2282169"/>
    <lineage>
        <taxon>Bacteria</taxon>
        <taxon>Bacillati</taxon>
        <taxon>Cyanobacteriota</taxon>
        <taxon>Cyanophyceae</taxon>
        <taxon>Oscillatoriophycideae</taxon>
        <taxon>Oscillatoriales</taxon>
    </lineage>
</organism>
<proteinExistence type="predicted"/>
<protein>
    <submittedName>
        <fullName evidence="3">DUF3285 domain-containing protein</fullName>
    </submittedName>
</protein>
<dbReference type="EMBL" id="DSRU01000321">
    <property type="protein sequence ID" value="HFN00421.1"/>
    <property type="molecule type" value="Genomic_DNA"/>
</dbReference>
<evidence type="ECO:0000256" key="1">
    <source>
        <dbReference type="SAM" id="MobiDB-lite"/>
    </source>
</evidence>
<dbReference type="Pfam" id="PF11688">
    <property type="entry name" value="DUF3285"/>
    <property type="match status" value="1"/>
</dbReference>
<sequence>METPESISNLASETATVAPESQAEATPQKPEGSYVKHAMRNMVRKRGTSIKHFVLTTVGLLSLLVGLAYITR</sequence>
<keyword evidence="2" id="KW-1133">Transmembrane helix</keyword>
<name>A0A7C3PKP2_9CYAN</name>